<evidence type="ECO:0000313" key="2">
    <source>
        <dbReference type="EMBL" id="MUF07239.1"/>
    </source>
</evidence>
<dbReference type="EMBL" id="WNNK01000022">
    <property type="protein sequence ID" value="MUF07239.1"/>
    <property type="molecule type" value="Genomic_DNA"/>
</dbReference>
<dbReference type="RefSeq" id="WP_155585384.1">
    <property type="nucleotide sequence ID" value="NZ_JBHSTH010000022.1"/>
</dbReference>
<sequence>MAHGRTVVGVNGKRVGPGDTVKVPKDEVESLTALGFLTDGDVIEKPQTGPHVSVAAGPSVRIA</sequence>
<accession>A0A6I3WIY7</accession>
<dbReference type="OrthoDB" id="7026653at2"/>
<dbReference type="Proteomes" id="UP000438196">
    <property type="component" value="Unassembled WGS sequence"/>
</dbReference>
<dbReference type="AlphaFoldDB" id="A0A6I3WIY7"/>
<organism evidence="2 3">
    <name type="scientific">Pseudomonas spelaei</name>
    <dbReference type="NCBI Taxonomy" id="1055469"/>
    <lineage>
        <taxon>Bacteria</taxon>
        <taxon>Pseudomonadati</taxon>
        <taxon>Pseudomonadota</taxon>
        <taxon>Gammaproteobacteria</taxon>
        <taxon>Pseudomonadales</taxon>
        <taxon>Pseudomonadaceae</taxon>
        <taxon>Pseudomonas</taxon>
    </lineage>
</organism>
<protein>
    <submittedName>
        <fullName evidence="2">Uncharacterized protein</fullName>
    </submittedName>
</protein>
<evidence type="ECO:0000256" key="1">
    <source>
        <dbReference type="SAM" id="MobiDB-lite"/>
    </source>
</evidence>
<gene>
    <name evidence="2" type="ORF">GNF76_23075</name>
</gene>
<keyword evidence="3" id="KW-1185">Reference proteome</keyword>
<reference evidence="2 3" key="1">
    <citation type="submission" date="2019-11" db="EMBL/GenBank/DDBJ databases">
        <title>Pseudomonas karstica sp. nov. and Pseudomonas spelaei sp. nov. from karst caves.</title>
        <authorList>
            <person name="Zeman M."/>
        </authorList>
    </citation>
    <scope>NUCLEOTIDE SEQUENCE [LARGE SCALE GENOMIC DNA]</scope>
    <source>
        <strain evidence="2 3">CCM 7893</strain>
    </source>
</reference>
<comment type="caution">
    <text evidence="2">The sequence shown here is derived from an EMBL/GenBank/DDBJ whole genome shotgun (WGS) entry which is preliminary data.</text>
</comment>
<evidence type="ECO:0000313" key="3">
    <source>
        <dbReference type="Proteomes" id="UP000438196"/>
    </source>
</evidence>
<feature type="region of interest" description="Disordered" evidence="1">
    <location>
        <begin position="1"/>
        <end position="22"/>
    </location>
</feature>
<proteinExistence type="predicted"/>
<name>A0A6I3WIY7_9PSED</name>